<evidence type="ECO:0000313" key="5">
    <source>
        <dbReference type="Proteomes" id="UP000006671"/>
    </source>
</evidence>
<name>D2VF50_NAEGR</name>
<protein>
    <submittedName>
        <fullName evidence="4">Predicted protein</fullName>
    </submittedName>
</protein>
<dbReference type="GO" id="GO:0005509">
    <property type="term" value="F:calcium ion binding"/>
    <property type="evidence" value="ECO:0007669"/>
    <property type="project" value="TreeGrafter"/>
</dbReference>
<dbReference type="PANTHER" id="PTHR45911">
    <property type="entry name" value="C2 DOMAIN-CONTAINING PROTEIN"/>
    <property type="match status" value="1"/>
</dbReference>
<dbReference type="VEuPathDB" id="AmoebaDB:NAEGRDRAFT_67501"/>
<dbReference type="eggNOG" id="KOG0696">
    <property type="taxonomic scope" value="Eukaryota"/>
</dbReference>
<dbReference type="InterPro" id="IPR000008">
    <property type="entry name" value="C2_dom"/>
</dbReference>
<dbReference type="KEGG" id="ngr:NAEGRDRAFT_67501"/>
<dbReference type="SUPFAM" id="SSF49562">
    <property type="entry name" value="C2 domain (Calcium/lipid-binding domain, CaLB)"/>
    <property type="match status" value="1"/>
</dbReference>
<dbReference type="GeneID" id="8856925"/>
<organism evidence="5">
    <name type="scientific">Naegleria gruberi</name>
    <name type="common">Amoeba</name>
    <dbReference type="NCBI Taxonomy" id="5762"/>
    <lineage>
        <taxon>Eukaryota</taxon>
        <taxon>Discoba</taxon>
        <taxon>Heterolobosea</taxon>
        <taxon>Tetramitia</taxon>
        <taxon>Eutetramitia</taxon>
        <taxon>Vahlkampfiidae</taxon>
        <taxon>Naegleria</taxon>
    </lineage>
</organism>
<gene>
    <name evidence="4" type="ORF">NAEGRDRAFT_67501</name>
</gene>
<evidence type="ECO:0000256" key="1">
    <source>
        <dbReference type="ARBA" id="ARBA00022723"/>
    </source>
</evidence>
<dbReference type="STRING" id="5762.D2VF50"/>
<evidence type="ECO:0000313" key="4">
    <source>
        <dbReference type="EMBL" id="EFC44714.1"/>
    </source>
</evidence>
<sequence length="319" mass="36323">MATSSFQPGDQIILLVEKAEKLESSDINGKSYCMVIEDDASDNCGIMRKTKTCMATLDPVWNSTFRFSICSEDVATFKLLFEVFDWDRFTKDDFLGRVRFEIVPDEITANVSYKQTLKLQGVKSGVLHIEYKWDTTHRISGTARSRTLLSSAHDTSVSFCNLDLKIPFFEPSIPTSFVLHSDSIEVARNRDMLLSFIDPLTKNSLSITYLKTDAEHVNTAFDELNHDFLKTIQNGSGTKYALLSFNEDVRGEQTSHRYVKAIQTCCRAFVHGEQVFVTFIVCNYRNAVLMKYALFSNEDNIDNRKILYQVAIKSKISLN</sequence>
<dbReference type="SMART" id="SM00239">
    <property type="entry name" value="C2"/>
    <property type="match status" value="1"/>
</dbReference>
<evidence type="ECO:0000256" key="2">
    <source>
        <dbReference type="ARBA" id="ARBA00022837"/>
    </source>
</evidence>
<keyword evidence="2" id="KW-0106">Calcium</keyword>
<dbReference type="OrthoDB" id="63267at2759"/>
<dbReference type="OMA" id="DITHEYD"/>
<keyword evidence="1" id="KW-0479">Metal-binding</keyword>
<dbReference type="RefSeq" id="XP_002677458.1">
    <property type="nucleotide sequence ID" value="XM_002677412.1"/>
</dbReference>
<dbReference type="GO" id="GO:0016020">
    <property type="term" value="C:membrane"/>
    <property type="evidence" value="ECO:0007669"/>
    <property type="project" value="TreeGrafter"/>
</dbReference>
<proteinExistence type="predicted"/>
<dbReference type="Gene3D" id="2.60.40.150">
    <property type="entry name" value="C2 domain"/>
    <property type="match status" value="1"/>
</dbReference>
<accession>D2VF50</accession>
<dbReference type="EMBL" id="GG738867">
    <property type="protein sequence ID" value="EFC44714.1"/>
    <property type="molecule type" value="Genomic_DNA"/>
</dbReference>
<dbReference type="PROSITE" id="PS50004">
    <property type="entry name" value="C2"/>
    <property type="match status" value="1"/>
</dbReference>
<dbReference type="InParanoid" id="D2VF50"/>
<dbReference type="AlphaFoldDB" id="D2VF50"/>
<dbReference type="PANTHER" id="PTHR45911:SF4">
    <property type="entry name" value="MULTIPLE C2 AND TRANSMEMBRANE DOMAIN-CONTAINING PROTEIN"/>
    <property type="match status" value="1"/>
</dbReference>
<evidence type="ECO:0000259" key="3">
    <source>
        <dbReference type="PROSITE" id="PS50004"/>
    </source>
</evidence>
<dbReference type="Pfam" id="PF00168">
    <property type="entry name" value="C2"/>
    <property type="match status" value="1"/>
</dbReference>
<dbReference type="Proteomes" id="UP000006671">
    <property type="component" value="Unassembled WGS sequence"/>
</dbReference>
<reference evidence="4 5" key="1">
    <citation type="journal article" date="2010" name="Cell">
        <title>The genome of Naegleria gruberi illuminates early eukaryotic versatility.</title>
        <authorList>
            <person name="Fritz-Laylin L.K."/>
            <person name="Prochnik S.E."/>
            <person name="Ginger M.L."/>
            <person name="Dacks J.B."/>
            <person name="Carpenter M.L."/>
            <person name="Field M.C."/>
            <person name="Kuo A."/>
            <person name="Paredez A."/>
            <person name="Chapman J."/>
            <person name="Pham J."/>
            <person name="Shu S."/>
            <person name="Neupane R."/>
            <person name="Cipriano M."/>
            <person name="Mancuso J."/>
            <person name="Tu H."/>
            <person name="Salamov A."/>
            <person name="Lindquist E."/>
            <person name="Shapiro H."/>
            <person name="Lucas S."/>
            <person name="Grigoriev I.V."/>
            <person name="Cande W.Z."/>
            <person name="Fulton C."/>
            <person name="Rokhsar D.S."/>
            <person name="Dawson S.C."/>
        </authorList>
    </citation>
    <scope>NUCLEOTIDE SEQUENCE [LARGE SCALE GENOMIC DNA]</scope>
    <source>
        <strain evidence="4 5">NEG-M</strain>
    </source>
</reference>
<feature type="domain" description="C2" evidence="3">
    <location>
        <begin position="1"/>
        <end position="117"/>
    </location>
</feature>
<keyword evidence="5" id="KW-1185">Reference proteome</keyword>
<dbReference type="InterPro" id="IPR035892">
    <property type="entry name" value="C2_domain_sf"/>
</dbReference>